<feature type="compositionally biased region" description="Polar residues" evidence="1">
    <location>
        <begin position="134"/>
        <end position="146"/>
    </location>
</feature>
<feature type="compositionally biased region" description="Basic residues" evidence="1">
    <location>
        <begin position="61"/>
        <end position="71"/>
    </location>
</feature>
<evidence type="ECO:0000313" key="2">
    <source>
        <dbReference type="EMBL" id="CAD7238236.1"/>
    </source>
</evidence>
<name>A0A7R8ZZZ4_9CRUS</name>
<organism evidence="2">
    <name type="scientific">Cyprideis torosa</name>
    <dbReference type="NCBI Taxonomy" id="163714"/>
    <lineage>
        <taxon>Eukaryota</taxon>
        <taxon>Metazoa</taxon>
        <taxon>Ecdysozoa</taxon>
        <taxon>Arthropoda</taxon>
        <taxon>Crustacea</taxon>
        <taxon>Oligostraca</taxon>
        <taxon>Ostracoda</taxon>
        <taxon>Podocopa</taxon>
        <taxon>Podocopida</taxon>
        <taxon>Cytherocopina</taxon>
        <taxon>Cytheroidea</taxon>
        <taxon>Cytherideidae</taxon>
        <taxon>Cyprideis</taxon>
    </lineage>
</organism>
<feature type="non-terminal residue" evidence="2">
    <location>
        <position position="1"/>
    </location>
</feature>
<evidence type="ECO:0000256" key="1">
    <source>
        <dbReference type="SAM" id="MobiDB-lite"/>
    </source>
</evidence>
<proteinExistence type="predicted"/>
<accession>A0A7R8ZZZ4</accession>
<sequence length="146" mass="17202">EGQTVVRFESSPEVHLIKKGKERKSKEVTFDPNVEDTKDSSLWRQQQALQQLQRRSQLLRSSRKRRVRSIMKRGSPMLRKRSTKRKRKQRLLPMTLGRILREKTSRTGTQGHKVRKKPSTSKLLKAQLRKKPSATYTTREVLLKNQ</sequence>
<protein>
    <submittedName>
        <fullName evidence="2">Uncharacterized protein</fullName>
    </submittedName>
</protein>
<dbReference type="EMBL" id="OB698333">
    <property type="protein sequence ID" value="CAD7238236.1"/>
    <property type="molecule type" value="Genomic_DNA"/>
</dbReference>
<feature type="compositionally biased region" description="Basic residues" evidence="1">
    <location>
        <begin position="78"/>
        <end position="87"/>
    </location>
</feature>
<feature type="region of interest" description="Disordered" evidence="1">
    <location>
        <begin position="102"/>
        <end position="146"/>
    </location>
</feature>
<feature type="compositionally biased region" description="Basic and acidic residues" evidence="1">
    <location>
        <begin position="24"/>
        <end position="41"/>
    </location>
</feature>
<feature type="non-terminal residue" evidence="2">
    <location>
        <position position="146"/>
    </location>
</feature>
<gene>
    <name evidence="2" type="ORF">CTOB1V02_LOCUS16051</name>
</gene>
<dbReference type="AlphaFoldDB" id="A0A7R8ZZZ4"/>
<reference evidence="2" key="1">
    <citation type="submission" date="2020-11" db="EMBL/GenBank/DDBJ databases">
        <authorList>
            <person name="Tran Van P."/>
        </authorList>
    </citation>
    <scope>NUCLEOTIDE SEQUENCE</scope>
</reference>
<feature type="region of interest" description="Disordered" evidence="1">
    <location>
        <begin position="53"/>
        <end position="87"/>
    </location>
</feature>
<feature type="region of interest" description="Disordered" evidence="1">
    <location>
        <begin position="17"/>
        <end position="41"/>
    </location>
</feature>